<protein>
    <submittedName>
        <fullName evidence="2">CRISPR-associated protein Cas6</fullName>
    </submittedName>
</protein>
<feature type="domain" description="CRISPR-associated protein Cas6 C-terminal" evidence="1">
    <location>
        <begin position="189"/>
        <end position="309"/>
    </location>
</feature>
<dbReference type="Proteomes" id="UP000250744">
    <property type="component" value="Unassembled WGS sequence"/>
</dbReference>
<evidence type="ECO:0000259" key="1">
    <source>
        <dbReference type="Pfam" id="PF10040"/>
    </source>
</evidence>
<accession>A0A364NL58</accession>
<name>A0A364NL58_9GAMM</name>
<reference evidence="2 3" key="1">
    <citation type="submission" date="2018-06" db="EMBL/GenBank/DDBJ databases">
        <title>Nitrincola tibetense sp. nov., isolated from Lake XuguoCo on Tibetan Plateau.</title>
        <authorList>
            <person name="Xing P."/>
        </authorList>
    </citation>
    <scope>NUCLEOTIDE SEQUENCE [LARGE SCALE GENOMIC DNA]</scope>
    <source>
        <strain evidence="3">xg18</strain>
    </source>
</reference>
<keyword evidence="3" id="KW-1185">Reference proteome</keyword>
<gene>
    <name evidence="2" type="ORF">DN062_11440</name>
</gene>
<dbReference type="AlphaFoldDB" id="A0A364NL58"/>
<dbReference type="EMBL" id="QKRX01000008">
    <property type="protein sequence ID" value="RAU17615.1"/>
    <property type="molecule type" value="Genomic_DNA"/>
</dbReference>
<dbReference type="InterPro" id="IPR019267">
    <property type="entry name" value="CRISPR-assoc_Cas6_C"/>
</dbReference>
<dbReference type="Gene3D" id="3.30.70.1900">
    <property type="match status" value="1"/>
</dbReference>
<proteinExistence type="predicted"/>
<dbReference type="OrthoDB" id="9787241at2"/>
<evidence type="ECO:0000313" key="3">
    <source>
        <dbReference type="Proteomes" id="UP000250744"/>
    </source>
</evidence>
<sequence>MILAGNLSSLATVRLYFTVSTWEPLRLPDFAGSMLRGAFGRALRRLACMTRQSDCKSCPLLSTCPYPMIFETPPKQDHHLQTFSQMPNPYIIEPPLGGSRRCEQGEEFTFSMVLIGDAVNQLPLIILAWEQAFTHGLGVERSQCQLMRVLSENDEIIYCSDNKIINYNQVSVLHDVSEHETGSITSLLLSFVTPLRMQMSGKRVGVKELDARLLLITLARRLQLLCDNHQPEIQLDFQEIKEVANQLECQCDMKWHDWTRYSSRQNQKMTLGGLVGKIHLSGDLDKIYPLLHIGQWIHLGKNATFGLGCYKLFNN</sequence>
<comment type="caution">
    <text evidence="2">The sequence shown here is derived from an EMBL/GenBank/DDBJ whole genome shotgun (WGS) entry which is preliminary data.</text>
</comment>
<evidence type="ECO:0000313" key="2">
    <source>
        <dbReference type="EMBL" id="RAU17615.1"/>
    </source>
</evidence>
<organism evidence="2 3">
    <name type="scientific">Nitrincola tibetensis</name>
    <dbReference type="NCBI Taxonomy" id="2219697"/>
    <lineage>
        <taxon>Bacteria</taxon>
        <taxon>Pseudomonadati</taxon>
        <taxon>Pseudomonadota</taxon>
        <taxon>Gammaproteobacteria</taxon>
        <taxon>Oceanospirillales</taxon>
        <taxon>Oceanospirillaceae</taxon>
        <taxon>Nitrincola</taxon>
    </lineage>
</organism>
<dbReference type="Pfam" id="PF10040">
    <property type="entry name" value="CRISPR_Cas6"/>
    <property type="match status" value="1"/>
</dbReference>